<dbReference type="Proteomes" id="UP001174909">
    <property type="component" value="Unassembled WGS sequence"/>
</dbReference>
<organism evidence="2 3">
    <name type="scientific">Geodia barretti</name>
    <name type="common">Barrett's horny sponge</name>
    <dbReference type="NCBI Taxonomy" id="519541"/>
    <lineage>
        <taxon>Eukaryota</taxon>
        <taxon>Metazoa</taxon>
        <taxon>Porifera</taxon>
        <taxon>Demospongiae</taxon>
        <taxon>Heteroscleromorpha</taxon>
        <taxon>Tetractinellida</taxon>
        <taxon>Astrophorina</taxon>
        <taxon>Geodiidae</taxon>
        <taxon>Geodia</taxon>
    </lineage>
</organism>
<feature type="non-terminal residue" evidence="2">
    <location>
        <position position="1"/>
    </location>
</feature>
<keyword evidence="3" id="KW-1185">Reference proteome</keyword>
<feature type="non-terminal residue" evidence="2">
    <location>
        <position position="83"/>
    </location>
</feature>
<reference evidence="2" key="1">
    <citation type="submission" date="2023-03" db="EMBL/GenBank/DDBJ databases">
        <authorList>
            <person name="Steffen K."/>
            <person name="Cardenas P."/>
        </authorList>
    </citation>
    <scope>NUCLEOTIDE SEQUENCE</scope>
</reference>
<evidence type="ECO:0000313" key="2">
    <source>
        <dbReference type="EMBL" id="CAI8054377.1"/>
    </source>
</evidence>
<evidence type="ECO:0000256" key="1">
    <source>
        <dbReference type="SAM" id="MobiDB-lite"/>
    </source>
</evidence>
<dbReference type="AlphaFoldDB" id="A0AA35TUW3"/>
<accession>A0AA35TUW3</accession>
<sequence length="83" mass="9132">VIVAIVIAVTSTTIVWKIRRGGGVPTKTNEQPYNMGTNRAYEMIAPQQEYEPMESDTDKVPTANKESHEATPPETTTEEATLP</sequence>
<feature type="region of interest" description="Disordered" evidence="1">
    <location>
        <begin position="47"/>
        <end position="83"/>
    </location>
</feature>
<proteinExistence type="predicted"/>
<evidence type="ECO:0000313" key="3">
    <source>
        <dbReference type="Proteomes" id="UP001174909"/>
    </source>
</evidence>
<dbReference type="EMBL" id="CASHTH010004171">
    <property type="protein sequence ID" value="CAI8054377.1"/>
    <property type="molecule type" value="Genomic_DNA"/>
</dbReference>
<name>A0AA35TUW3_GEOBA</name>
<protein>
    <submittedName>
        <fullName evidence="2">Uncharacterized protein</fullName>
    </submittedName>
</protein>
<feature type="compositionally biased region" description="Low complexity" evidence="1">
    <location>
        <begin position="72"/>
        <end position="83"/>
    </location>
</feature>
<comment type="caution">
    <text evidence="2">The sequence shown here is derived from an EMBL/GenBank/DDBJ whole genome shotgun (WGS) entry which is preliminary data.</text>
</comment>
<gene>
    <name evidence="2" type="ORF">GBAR_LOCUS29680</name>
</gene>